<dbReference type="Pfam" id="PF09829">
    <property type="entry name" value="DUF2057"/>
    <property type="match status" value="1"/>
</dbReference>
<evidence type="ECO:0000256" key="1">
    <source>
        <dbReference type="ARBA" id="ARBA00008490"/>
    </source>
</evidence>
<organism evidence="4 5">
    <name type="scientific">Vibrio antiquarius (strain Ex25)</name>
    <dbReference type="NCBI Taxonomy" id="150340"/>
    <lineage>
        <taxon>Bacteria</taxon>
        <taxon>Pseudomonadati</taxon>
        <taxon>Pseudomonadota</taxon>
        <taxon>Gammaproteobacteria</taxon>
        <taxon>Vibrionales</taxon>
        <taxon>Vibrionaceae</taxon>
        <taxon>Vibrio</taxon>
        <taxon>Vibrio diabolicus subgroup</taxon>
    </lineage>
</organism>
<gene>
    <name evidence="4" type="ORF">VEx25_0678</name>
</gene>
<keyword evidence="5" id="KW-1185">Reference proteome</keyword>
<dbReference type="InterPro" id="IPR018635">
    <property type="entry name" value="UPF0319"/>
</dbReference>
<keyword evidence="2 3" id="KW-0732">Signal</keyword>
<feature type="signal peptide" evidence="3">
    <location>
        <begin position="1"/>
        <end position="29"/>
    </location>
</feature>
<evidence type="ECO:0000256" key="3">
    <source>
        <dbReference type="HAMAP-Rule" id="MF_00789"/>
    </source>
</evidence>
<dbReference type="Proteomes" id="UP000242664">
    <property type="component" value="Unassembled WGS sequence"/>
</dbReference>
<sequence precursor="true">MKIRMKNSMQLSLKVAMALSILASTNLYAATTLVVPEDVKLLAVNMEKPKLEGGLFSSEKTIEIPDGTNQIVFKYQPAFETNENLKTVYSDVIIAKFDVENEKLKFELPEFKTLRQAQNNISPLDWQLLDTKGQPIALVEDVLESDGVQIGRNYPQESRNYNIAGGIASVAVSYVTVNQHQQSVSDIEPRVESSDTRSTVASNDSPMVDVLKTMYQKASPAEKEAFKNWLAEQ</sequence>
<dbReference type="HAMAP" id="MF_00789">
    <property type="entry name" value="UPF0319"/>
    <property type="match status" value="1"/>
</dbReference>
<dbReference type="PANTHER" id="PTHR38108:SF1">
    <property type="entry name" value="UPF0319 PROTEIN YCCT"/>
    <property type="match status" value="1"/>
</dbReference>
<evidence type="ECO:0000256" key="2">
    <source>
        <dbReference type="ARBA" id="ARBA00022729"/>
    </source>
</evidence>
<accession>A0ABM9WV87</accession>
<dbReference type="PANTHER" id="PTHR38108">
    <property type="entry name" value="UPF0319 PROTEIN YCCT"/>
    <property type="match status" value="1"/>
</dbReference>
<feature type="chain" id="PRO_5044940175" description="UPF0319 protein VEx25_0678" evidence="3">
    <location>
        <begin position="30"/>
        <end position="233"/>
    </location>
</feature>
<evidence type="ECO:0000313" key="4">
    <source>
        <dbReference type="EMBL" id="EDN57299.1"/>
    </source>
</evidence>
<reference evidence="5" key="1">
    <citation type="submission" date="2006-10" db="EMBL/GenBank/DDBJ databases">
        <authorList>
            <person name="Heidelberg J."/>
            <person name="Sebastian Y."/>
        </authorList>
    </citation>
    <scope>NUCLEOTIDE SEQUENCE [LARGE SCALE GENOMIC DNA]</scope>
    <source>
        <strain evidence="5">EX25</strain>
    </source>
</reference>
<evidence type="ECO:0000313" key="5">
    <source>
        <dbReference type="Proteomes" id="UP000242664"/>
    </source>
</evidence>
<dbReference type="EMBL" id="DS267819">
    <property type="protein sequence ID" value="EDN57299.1"/>
    <property type="molecule type" value="Genomic_DNA"/>
</dbReference>
<protein>
    <recommendedName>
        <fullName evidence="3">UPF0319 protein VEx25_0678</fullName>
    </recommendedName>
</protein>
<comment type="similarity">
    <text evidence="1 3">Belongs to the UPF0319 family.</text>
</comment>
<name>A0ABM9WV87_VIBAE</name>
<proteinExistence type="inferred from homology"/>